<keyword evidence="3" id="KW-0804">Transcription</keyword>
<comment type="caution">
    <text evidence="5">The sequence shown here is derived from an EMBL/GenBank/DDBJ whole genome shotgun (WGS) entry which is preliminary data.</text>
</comment>
<dbReference type="Pfam" id="PF12625">
    <property type="entry name" value="Arabinose_bd"/>
    <property type="match status" value="1"/>
</dbReference>
<keyword evidence="1" id="KW-0805">Transcription regulation</keyword>
<feature type="domain" description="HTH araC/xylS-type" evidence="4">
    <location>
        <begin position="241"/>
        <end position="338"/>
    </location>
</feature>
<dbReference type="EMBL" id="JBFRYB010000001">
    <property type="protein sequence ID" value="MEX1665582.1"/>
    <property type="molecule type" value="Genomic_DNA"/>
</dbReference>
<dbReference type="Proteomes" id="UP001557484">
    <property type="component" value="Unassembled WGS sequence"/>
</dbReference>
<evidence type="ECO:0000256" key="1">
    <source>
        <dbReference type="ARBA" id="ARBA00023015"/>
    </source>
</evidence>
<dbReference type="SUPFAM" id="SSF46689">
    <property type="entry name" value="Homeodomain-like"/>
    <property type="match status" value="1"/>
</dbReference>
<evidence type="ECO:0000313" key="6">
    <source>
        <dbReference type="Proteomes" id="UP001557484"/>
    </source>
</evidence>
<dbReference type="RefSeq" id="WP_368375685.1">
    <property type="nucleotide sequence ID" value="NZ_JBFRYB010000001.1"/>
</dbReference>
<dbReference type="InterPro" id="IPR009057">
    <property type="entry name" value="Homeodomain-like_sf"/>
</dbReference>
<evidence type="ECO:0000313" key="5">
    <source>
        <dbReference type="EMBL" id="MEX1665582.1"/>
    </source>
</evidence>
<evidence type="ECO:0000256" key="2">
    <source>
        <dbReference type="ARBA" id="ARBA00023125"/>
    </source>
</evidence>
<dbReference type="PROSITE" id="PS01124">
    <property type="entry name" value="HTH_ARAC_FAMILY_2"/>
    <property type="match status" value="1"/>
</dbReference>
<dbReference type="InterPro" id="IPR032687">
    <property type="entry name" value="AraC-type_N"/>
</dbReference>
<dbReference type="InterPro" id="IPR018060">
    <property type="entry name" value="HTH_AraC"/>
</dbReference>
<dbReference type="PANTHER" id="PTHR47894:SF1">
    <property type="entry name" value="HTH-TYPE TRANSCRIPTIONAL REGULATOR VQSM"/>
    <property type="match status" value="1"/>
</dbReference>
<dbReference type="PRINTS" id="PR00032">
    <property type="entry name" value="HTHARAC"/>
</dbReference>
<gene>
    <name evidence="5" type="ORF">AB4875_08770</name>
</gene>
<accession>A0ABV3TVH5</accession>
<dbReference type="InterPro" id="IPR020449">
    <property type="entry name" value="Tscrpt_reg_AraC-type_HTH"/>
</dbReference>
<sequence length="339" mass="39300">MSSISSMRNISVGNYFIHAVLHNAEAQGLDSKQLLNAAGISPELLSQANARVSAVNFGRLQSIVMREMGDEFLGYGPSRYVIGTWTNMCYSVIHCATLGHMMARYCRFYQMFEWGLQPRFEINGDEAKFVIEHGNTDHVIGHYGFELIMFNLHRFCSWMVRRHLPLIAVNLEYSAPAHAEEYRHLFLGQAVYFDKPRSEIIFHRSLTELPLEQTEQSLQRFLQHPTLVMLIQQYREKSWTAQVRMIVNKRLIDTPGIEEIAEQLHLHPQTLRRRLAQEGSTFNELKTQCRHDTALYHLGRSNLSIESIAQRTGFSESSAFTRAFKSWTGMTPQHYRRRM</sequence>
<keyword evidence="6" id="KW-1185">Reference proteome</keyword>
<protein>
    <submittedName>
        <fullName evidence="5">AraC family transcriptional regulator</fullName>
    </submittedName>
</protein>
<evidence type="ECO:0000256" key="3">
    <source>
        <dbReference type="ARBA" id="ARBA00023163"/>
    </source>
</evidence>
<evidence type="ECO:0000259" key="4">
    <source>
        <dbReference type="PROSITE" id="PS01124"/>
    </source>
</evidence>
<reference evidence="5 6" key="1">
    <citation type="journal article" date="2011" name="Int. J. Syst. Evol. Microbiol.">
        <title>Zhongshania antarctica gen. nov., sp. nov. and Zhongshania guokunii sp. nov., gammaproteobacteria respectively isolated from coastal attached (fast) ice and surface seawater of the Antarctic.</title>
        <authorList>
            <person name="Li H.J."/>
            <person name="Zhang X.Y."/>
            <person name="Chen C.X."/>
            <person name="Zhang Y.J."/>
            <person name="Gao Z.M."/>
            <person name="Yu Y."/>
            <person name="Chen X.L."/>
            <person name="Chen B."/>
            <person name="Zhang Y.Z."/>
        </authorList>
    </citation>
    <scope>NUCLEOTIDE SEQUENCE [LARGE SCALE GENOMIC DNA]</scope>
    <source>
        <strain evidence="5 6">R06B22</strain>
    </source>
</reference>
<proteinExistence type="predicted"/>
<dbReference type="SMART" id="SM00342">
    <property type="entry name" value="HTH_ARAC"/>
    <property type="match status" value="1"/>
</dbReference>
<dbReference type="Gene3D" id="1.10.10.60">
    <property type="entry name" value="Homeodomain-like"/>
    <property type="match status" value="1"/>
</dbReference>
<dbReference type="PANTHER" id="PTHR47894">
    <property type="entry name" value="HTH-TYPE TRANSCRIPTIONAL REGULATOR GADX"/>
    <property type="match status" value="1"/>
</dbReference>
<dbReference type="Pfam" id="PF12833">
    <property type="entry name" value="HTH_18"/>
    <property type="match status" value="1"/>
</dbReference>
<name>A0ABV3TVH5_9GAMM</name>
<organism evidence="5 6">
    <name type="scientific">Zhongshania arctica</name>
    <dbReference type="NCBI Taxonomy" id="3238302"/>
    <lineage>
        <taxon>Bacteria</taxon>
        <taxon>Pseudomonadati</taxon>
        <taxon>Pseudomonadota</taxon>
        <taxon>Gammaproteobacteria</taxon>
        <taxon>Cellvibrionales</taxon>
        <taxon>Spongiibacteraceae</taxon>
        <taxon>Zhongshania</taxon>
    </lineage>
</organism>
<keyword evidence="2" id="KW-0238">DNA-binding</keyword>